<protein>
    <submittedName>
        <fullName evidence="2">XRE family transcriptional regulator</fullName>
    </submittedName>
</protein>
<keyword evidence="3" id="KW-1185">Reference proteome</keyword>
<evidence type="ECO:0000313" key="2">
    <source>
        <dbReference type="EMBL" id="RPD39454.1"/>
    </source>
</evidence>
<dbReference type="Gene3D" id="1.10.260.40">
    <property type="entry name" value="lambda repressor-like DNA-binding domains"/>
    <property type="match status" value="1"/>
</dbReference>
<reference evidence="3" key="1">
    <citation type="submission" date="2018-11" db="EMBL/GenBank/DDBJ databases">
        <title>Chitinophaga lutea sp.nov., isolate from arsenic contaminated soil.</title>
        <authorList>
            <person name="Zong Y."/>
        </authorList>
    </citation>
    <scope>NUCLEOTIDE SEQUENCE [LARGE SCALE GENOMIC DNA]</scope>
    <source>
        <strain evidence="3">YLT18</strain>
    </source>
</reference>
<dbReference type="SUPFAM" id="SSF47413">
    <property type="entry name" value="lambda repressor-like DNA-binding domains"/>
    <property type="match status" value="1"/>
</dbReference>
<dbReference type="Proteomes" id="UP000279089">
    <property type="component" value="Unassembled WGS sequence"/>
</dbReference>
<dbReference type="SMART" id="SM00530">
    <property type="entry name" value="HTH_XRE"/>
    <property type="match status" value="1"/>
</dbReference>
<comment type="caution">
    <text evidence="2">The sequence shown here is derived from an EMBL/GenBank/DDBJ whole genome shotgun (WGS) entry which is preliminary data.</text>
</comment>
<evidence type="ECO:0000259" key="1">
    <source>
        <dbReference type="PROSITE" id="PS50943"/>
    </source>
</evidence>
<organism evidence="2 3">
    <name type="scientific">Chitinophaga barathri</name>
    <dbReference type="NCBI Taxonomy" id="1647451"/>
    <lineage>
        <taxon>Bacteria</taxon>
        <taxon>Pseudomonadati</taxon>
        <taxon>Bacteroidota</taxon>
        <taxon>Chitinophagia</taxon>
        <taxon>Chitinophagales</taxon>
        <taxon>Chitinophagaceae</taxon>
        <taxon>Chitinophaga</taxon>
    </lineage>
</organism>
<dbReference type="InterPro" id="IPR001387">
    <property type="entry name" value="Cro/C1-type_HTH"/>
</dbReference>
<dbReference type="CDD" id="cd00093">
    <property type="entry name" value="HTH_XRE"/>
    <property type="match status" value="1"/>
</dbReference>
<dbReference type="RefSeq" id="WP_120518098.1">
    <property type="nucleotide sequence ID" value="NZ_QXZY01000011.1"/>
</dbReference>
<gene>
    <name evidence="2" type="ORF">EG028_20250</name>
</gene>
<dbReference type="GO" id="GO:0003677">
    <property type="term" value="F:DNA binding"/>
    <property type="evidence" value="ECO:0007669"/>
    <property type="project" value="InterPro"/>
</dbReference>
<proteinExistence type="predicted"/>
<dbReference type="Pfam" id="PF01381">
    <property type="entry name" value="HTH_3"/>
    <property type="match status" value="1"/>
</dbReference>
<evidence type="ECO:0000313" key="3">
    <source>
        <dbReference type="Proteomes" id="UP000279089"/>
    </source>
</evidence>
<name>A0A3N4M7I0_9BACT</name>
<dbReference type="InterPro" id="IPR010982">
    <property type="entry name" value="Lambda_DNA-bd_dom_sf"/>
</dbReference>
<dbReference type="AlphaFoldDB" id="A0A3N4M7I0"/>
<dbReference type="PROSITE" id="PS50943">
    <property type="entry name" value="HTH_CROC1"/>
    <property type="match status" value="1"/>
</dbReference>
<dbReference type="EMBL" id="RMBX01000011">
    <property type="protein sequence ID" value="RPD39454.1"/>
    <property type="molecule type" value="Genomic_DNA"/>
</dbReference>
<sequence length="98" mass="10597">MQKSSGGEAQAPGGVLLKFSTLSIPRHPQITCPAKPTYCIQKIRLAKGYSTRVFAYRADIAHSTVEKLEAGEMNPSLIILLKLAEALETDLNTLAGKK</sequence>
<accession>A0A3N4M7I0</accession>
<feature type="domain" description="HTH cro/C1-type" evidence="1">
    <location>
        <begin position="40"/>
        <end position="94"/>
    </location>
</feature>